<feature type="transmembrane region" description="Helical" evidence="1">
    <location>
        <begin position="524"/>
        <end position="545"/>
    </location>
</feature>
<keyword evidence="1" id="KW-0472">Membrane</keyword>
<dbReference type="InterPro" id="IPR027268">
    <property type="entry name" value="Peptidase_M4/M1_CTD_sf"/>
</dbReference>
<feature type="transmembrane region" description="Helical" evidence="1">
    <location>
        <begin position="444"/>
        <end position="468"/>
    </location>
</feature>
<dbReference type="RefSeq" id="WP_169525792.1">
    <property type="nucleotide sequence ID" value="NZ_JAAMPU010000096.1"/>
</dbReference>
<comment type="caution">
    <text evidence="3">The sequence shown here is derived from an EMBL/GenBank/DDBJ whole genome shotgun (WGS) entry which is preliminary data.</text>
</comment>
<feature type="transmembrane region" description="Helical" evidence="1">
    <location>
        <begin position="20"/>
        <end position="38"/>
    </location>
</feature>
<feature type="transmembrane region" description="Helical" evidence="1">
    <location>
        <begin position="408"/>
        <end position="432"/>
    </location>
</feature>
<feature type="transmembrane region" description="Helical" evidence="1">
    <location>
        <begin position="362"/>
        <end position="378"/>
    </location>
</feature>
<evidence type="ECO:0000313" key="3">
    <source>
        <dbReference type="EMBL" id="NMH26789.1"/>
    </source>
</evidence>
<dbReference type="InterPro" id="IPR014782">
    <property type="entry name" value="Peptidase_M1_dom"/>
</dbReference>
<feature type="transmembrane region" description="Helical" evidence="1">
    <location>
        <begin position="58"/>
        <end position="77"/>
    </location>
</feature>
<protein>
    <recommendedName>
        <fullName evidence="2">Peptidase M1 membrane alanine aminopeptidase domain-containing protein</fullName>
    </recommendedName>
</protein>
<dbReference type="SUPFAM" id="SSF55486">
    <property type="entry name" value="Metalloproteases ('zincins'), catalytic domain"/>
    <property type="match status" value="1"/>
</dbReference>
<evidence type="ECO:0000259" key="2">
    <source>
        <dbReference type="Pfam" id="PF01433"/>
    </source>
</evidence>
<feature type="domain" description="Peptidase M1 membrane alanine aminopeptidase" evidence="2">
    <location>
        <begin position="896"/>
        <end position="1084"/>
    </location>
</feature>
<keyword evidence="1" id="KW-0812">Transmembrane</keyword>
<accession>A0A972JEE4</accession>
<feature type="transmembrane region" description="Helical" evidence="1">
    <location>
        <begin position="480"/>
        <end position="504"/>
    </location>
</feature>
<feature type="transmembrane region" description="Helical" evidence="1">
    <location>
        <begin position="178"/>
        <end position="196"/>
    </location>
</feature>
<name>A0A972JEE4_9FLAO</name>
<feature type="transmembrane region" description="Helical" evidence="1">
    <location>
        <begin position="566"/>
        <end position="588"/>
    </location>
</feature>
<feature type="transmembrane region" description="Helical" evidence="1">
    <location>
        <begin position="322"/>
        <end position="342"/>
    </location>
</feature>
<proteinExistence type="predicted"/>
<dbReference type="Gene3D" id="1.10.390.10">
    <property type="entry name" value="Neutral Protease Domain 2"/>
    <property type="match status" value="1"/>
</dbReference>
<evidence type="ECO:0000313" key="4">
    <source>
        <dbReference type="Proteomes" id="UP000712080"/>
    </source>
</evidence>
<gene>
    <name evidence="3" type="ORF">G6047_01990</name>
</gene>
<feature type="transmembrane region" description="Helical" evidence="1">
    <location>
        <begin position="151"/>
        <end position="173"/>
    </location>
</feature>
<dbReference type="Pfam" id="PF01433">
    <property type="entry name" value="Peptidase_M1"/>
    <property type="match status" value="1"/>
</dbReference>
<dbReference type="AlphaFoldDB" id="A0A972JEE4"/>
<dbReference type="Proteomes" id="UP000712080">
    <property type="component" value="Unassembled WGS sequence"/>
</dbReference>
<dbReference type="GO" id="GO:0008237">
    <property type="term" value="F:metallopeptidase activity"/>
    <property type="evidence" value="ECO:0007669"/>
    <property type="project" value="InterPro"/>
</dbReference>
<keyword evidence="4" id="KW-1185">Reference proteome</keyword>
<feature type="transmembrane region" description="Helical" evidence="1">
    <location>
        <begin position="98"/>
        <end position="131"/>
    </location>
</feature>
<keyword evidence="1" id="KW-1133">Transmembrane helix</keyword>
<dbReference type="EMBL" id="JAAMPU010000096">
    <property type="protein sequence ID" value="NMH26789.1"/>
    <property type="molecule type" value="Genomic_DNA"/>
</dbReference>
<dbReference type="GO" id="GO:0008270">
    <property type="term" value="F:zinc ion binding"/>
    <property type="evidence" value="ECO:0007669"/>
    <property type="project" value="InterPro"/>
</dbReference>
<organism evidence="3 4">
    <name type="scientific">Flavobacterium silvaticum</name>
    <dbReference type="NCBI Taxonomy" id="1852020"/>
    <lineage>
        <taxon>Bacteria</taxon>
        <taxon>Pseudomonadati</taxon>
        <taxon>Bacteroidota</taxon>
        <taxon>Flavobacteriia</taxon>
        <taxon>Flavobacteriales</taxon>
        <taxon>Flavobacteriaceae</taxon>
        <taxon>Flavobacterium</taxon>
    </lineage>
</organism>
<feature type="transmembrane region" description="Helical" evidence="1">
    <location>
        <begin position="245"/>
        <end position="264"/>
    </location>
</feature>
<evidence type="ECO:0000256" key="1">
    <source>
        <dbReference type="SAM" id="Phobius"/>
    </source>
</evidence>
<sequence>MFKEIFLFEIKYRSKRAATWLYYAAFLILGFLSVSQGWTPATEKVHHNSPFIIADCNVFFSMMMMLVCSAIMGVPLYRDIEHGTKNYYLSYPITKPGYFWGRFFGSFVFVLLIGTSISLGCYLGSLVGPIFDWVPAERIGENHWDYYIQPFLTMAVPNLFLASAIFFGLVAFFRDVKVIYTGSILLLIGYLLANFLTRDLDNRELVKILDPFAMNTLALESRFYTPVERNTLLVPVQGAFLVNRLLWSGVAFVILMATYFGFSFKRFFGGSSKKQRHVEVEETIADYGAPIPKVAIHFAKSYYRKIMFSLAKIELLNILRDNYFKAILLGGVVFLFVDFWIGNTTFGVSALPLTVNLMQYKNYDYVLFIFIIIIFYTGETVHRDKSTGFALINDALPTPDWVLYGSKLLGLTGLAFFLAIVPLFAGVIVQVLKGYFEFRFDVYFIELCLISFVQYLQIVMLSFAVHVLVNNKFAGHGIGLIIWIVMFLLRNVGEMGYNLFFYSYAPGYMWSDMDGINSMWKGVFFFNLYWMLFGALLLVIAAAFYTRGVFSGRKERFRSAKSKYNGRLKMMTAIFLLGFLLTGAYNYYNVSVLNNYLTSEEARERQAEYEKKLKKYEALPQPKVNHLYADIAIYPKERRVHTSARIELENKTDKPISDLHLNGEGLERFSVKINGKLLTNISYPLIYKRGKFNFLRPANDTAKYRIYHLDKPLMPGEKMIANVESDNVNKGFTNDMSGTDILSNGTFFAGGLPSMGYDPNGELFSDEKRKKYKLKPKDEELPPYTDAVGVKTLLFNDDADFVTMEFTVSTDKGQIPIAPGKEIKRWEKDGRVYINYAQTTPKVDLFFDVISARYEVLKKPFQLQGAQKVGIELYYHKTHNTNLDRFLKSYEDGLTWFSKWYGNYQFDQLRLLEFPKYRSFAQSFPNTVSYSESFGYTADFKPDDFDYGYYVTAHELAHQWWGHQVTPNRTLGSNLISEALAEYTALILSEKRYGKDNMKRFLKQELDDYLRGRANESKKENVFIDCNRPYQWYNKGSLILYGLRDLIGEDTLNKALKEFRDQFAFKETPPFAGSHDLYNAIDKHVPDSLKYYLQDTWKKITLYENKVLDVKVTPGKGDEKIVTLTVSTRKMYADAKGEEKPAASMDDYIDIGVFAPETTDKDGRKKVNVLYLQKHKLKAGTHKITVKVKGEVTKAGIDPLIKLIDRIPDDNIKDL</sequence>
<reference evidence="3" key="1">
    <citation type="submission" date="2020-02" db="EMBL/GenBank/DDBJ databases">
        <title>Flavobacterium sp. genome.</title>
        <authorList>
            <person name="Jung H.S."/>
            <person name="Baek J.H."/>
            <person name="Jeon C.O."/>
        </authorList>
    </citation>
    <scope>NUCLEOTIDE SEQUENCE</scope>
    <source>
        <strain evidence="3">SE-s28</strain>
    </source>
</reference>